<feature type="transmembrane region" description="Helical" evidence="7">
    <location>
        <begin position="474"/>
        <end position="497"/>
    </location>
</feature>
<feature type="transmembrane region" description="Helical" evidence="7">
    <location>
        <begin position="173"/>
        <end position="190"/>
    </location>
</feature>
<keyword evidence="3 7" id="KW-1133">Transmembrane helix</keyword>
<feature type="compositionally biased region" description="Basic and acidic residues" evidence="6">
    <location>
        <begin position="61"/>
        <end position="70"/>
    </location>
</feature>
<evidence type="ECO:0000256" key="2">
    <source>
        <dbReference type="ARBA" id="ARBA00022692"/>
    </source>
</evidence>
<feature type="transmembrane region" description="Helical" evidence="7">
    <location>
        <begin position="542"/>
        <end position="562"/>
    </location>
</feature>
<dbReference type="AlphaFoldDB" id="A0A428U3X5"/>
<evidence type="ECO:0000256" key="4">
    <source>
        <dbReference type="ARBA" id="ARBA00023136"/>
    </source>
</evidence>
<dbReference type="InterPro" id="IPR036259">
    <property type="entry name" value="MFS_trans_sf"/>
</dbReference>
<feature type="compositionally biased region" description="Basic and acidic residues" evidence="6">
    <location>
        <begin position="1"/>
        <end position="27"/>
    </location>
</feature>
<dbReference type="PANTHER" id="PTHR23502">
    <property type="entry name" value="MAJOR FACILITATOR SUPERFAMILY"/>
    <property type="match status" value="1"/>
</dbReference>
<keyword evidence="5" id="KW-0325">Glycoprotein</keyword>
<feature type="transmembrane region" description="Helical" evidence="7">
    <location>
        <begin position="509"/>
        <end position="530"/>
    </location>
</feature>
<reference evidence="9 10" key="1">
    <citation type="submission" date="2017-06" db="EMBL/GenBank/DDBJ databases">
        <title>Cmopartive genomic analysis of Ambrosia Fusariam Clade fungi.</title>
        <authorList>
            <person name="Stajich J.E."/>
            <person name="Carrillo J."/>
            <person name="Kijimoto T."/>
            <person name="Eskalen A."/>
            <person name="O'Donnell K."/>
            <person name="Kasson M."/>
        </authorList>
    </citation>
    <scope>NUCLEOTIDE SEQUENCE [LARGE SCALE GENOMIC DNA]</scope>
    <source>
        <strain evidence="9 10">NRRL 20438</strain>
    </source>
</reference>
<evidence type="ECO:0000256" key="6">
    <source>
        <dbReference type="SAM" id="MobiDB-lite"/>
    </source>
</evidence>
<protein>
    <recommendedName>
        <fullName evidence="8">Major facilitator superfamily (MFS) profile domain-containing protein</fullName>
    </recommendedName>
</protein>
<feature type="transmembrane region" description="Helical" evidence="7">
    <location>
        <begin position="261"/>
        <end position="278"/>
    </location>
</feature>
<dbReference type="EMBL" id="NIZV01000100">
    <property type="protein sequence ID" value="RSM09023.1"/>
    <property type="molecule type" value="Genomic_DNA"/>
</dbReference>
<feature type="region of interest" description="Disordered" evidence="6">
    <location>
        <begin position="1"/>
        <end position="103"/>
    </location>
</feature>
<evidence type="ECO:0000256" key="7">
    <source>
        <dbReference type="SAM" id="Phobius"/>
    </source>
</evidence>
<feature type="transmembrane region" description="Helical" evidence="7">
    <location>
        <begin position="363"/>
        <end position="388"/>
    </location>
</feature>
<dbReference type="GO" id="GO:0016020">
    <property type="term" value="C:membrane"/>
    <property type="evidence" value="ECO:0007669"/>
    <property type="project" value="UniProtKB-SubCell"/>
</dbReference>
<comment type="subcellular location">
    <subcellularLocation>
        <location evidence="1">Membrane</location>
        <topology evidence="1">Multi-pass membrane protein</topology>
    </subcellularLocation>
</comment>
<feature type="transmembrane region" description="Helical" evidence="7">
    <location>
        <begin position="227"/>
        <end position="249"/>
    </location>
</feature>
<dbReference type="GO" id="GO:0022857">
    <property type="term" value="F:transmembrane transporter activity"/>
    <property type="evidence" value="ECO:0007669"/>
    <property type="project" value="InterPro"/>
</dbReference>
<dbReference type="Gene3D" id="1.20.1250.20">
    <property type="entry name" value="MFS general substrate transporter like domains"/>
    <property type="match status" value="1"/>
</dbReference>
<feature type="transmembrane region" description="Helical" evidence="7">
    <location>
        <begin position="133"/>
        <end position="153"/>
    </location>
</feature>
<feature type="transmembrane region" description="Helical" evidence="7">
    <location>
        <begin position="290"/>
        <end position="309"/>
    </location>
</feature>
<dbReference type="SUPFAM" id="SSF103473">
    <property type="entry name" value="MFS general substrate transporter"/>
    <property type="match status" value="1"/>
</dbReference>
<accession>A0A428U3X5</accession>
<comment type="caution">
    <text evidence="9">The sequence shown here is derived from an EMBL/GenBank/DDBJ whole genome shotgun (WGS) entry which is preliminary data.</text>
</comment>
<dbReference type="Proteomes" id="UP000288429">
    <property type="component" value="Unassembled WGS sequence"/>
</dbReference>
<gene>
    <name evidence="9" type="ORF">CDV31_007884</name>
</gene>
<evidence type="ECO:0000313" key="10">
    <source>
        <dbReference type="Proteomes" id="UP000288429"/>
    </source>
</evidence>
<feature type="transmembrane region" description="Helical" evidence="7">
    <location>
        <begin position="408"/>
        <end position="428"/>
    </location>
</feature>
<sequence>MSSHNEKGKTSESIQEKDVTTVEDKETSPSPSSISSDKEDGIDEKKGRESPEDFDIEAQDDIIRVERTETRATNASRKTHRSILSRLSLAKSKTKERLPPPVHPVMDLENGIVGWESQHDPQHPLNFSQSRKWFITGLLSAITFMTPFASSILAPTISYVAETYNETDLTKSAMPVSIFLLGYAVGPLFLSPLSEIYGRHTIITGANAFFCAWLIGCALAPSLETLIFFRFMCGLGGSASQTVGGAIVADLFPVSERGRAMTIWMIGTMISPSTAPVIGGFVSETIGWRWVNWITFIPATIIVMAMALLSRETNHQVLIQRKTRRLRKELNRPELRSCYTDPSAPILTRRRILFNGLTRPIRLLFSSPIVFGVSLYIAFSYGCLYLLFNTIPMVFQGSYHWSIGITGIVYLSLLVGYMVGISIFSALSDKTVIRMTKANNGVHEPEMRLPDCIYFAFIFPITFFWYGWSADKAVHWIVPVIGLVPFGIGIVGTWMPIQAYLIDAYAHYAASALAAFSVMRSVVAAFLPLAGPGMFTTLGVGWGNSLLGFIAIALIPIPTIVYKYGGRIRKRENFKW</sequence>
<feature type="compositionally biased region" description="Basic and acidic residues" evidence="6">
    <location>
        <begin position="36"/>
        <end position="51"/>
    </location>
</feature>
<feature type="transmembrane region" description="Helical" evidence="7">
    <location>
        <begin position="449"/>
        <end position="468"/>
    </location>
</feature>
<dbReference type="PANTHER" id="PTHR23502:SF33">
    <property type="entry name" value="MAJOR FACILITATOR SUPERFAMILY (MFS) PROFILE DOMAIN-CONTAINING PROTEIN-RELATED"/>
    <property type="match status" value="1"/>
</dbReference>
<organism evidence="9 10">
    <name type="scientific">Fusarium ambrosium</name>
    <dbReference type="NCBI Taxonomy" id="131363"/>
    <lineage>
        <taxon>Eukaryota</taxon>
        <taxon>Fungi</taxon>
        <taxon>Dikarya</taxon>
        <taxon>Ascomycota</taxon>
        <taxon>Pezizomycotina</taxon>
        <taxon>Sordariomycetes</taxon>
        <taxon>Hypocreomycetidae</taxon>
        <taxon>Hypocreales</taxon>
        <taxon>Nectriaceae</taxon>
        <taxon>Fusarium</taxon>
        <taxon>Fusarium solani species complex</taxon>
    </lineage>
</organism>
<evidence type="ECO:0000256" key="3">
    <source>
        <dbReference type="ARBA" id="ARBA00022989"/>
    </source>
</evidence>
<feature type="transmembrane region" description="Helical" evidence="7">
    <location>
        <begin position="202"/>
        <end position="221"/>
    </location>
</feature>
<dbReference type="InterPro" id="IPR020846">
    <property type="entry name" value="MFS_dom"/>
</dbReference>
<dbReference type="PROSITE" id="PS50850">
    <property type="entry name" value="MFS"/>
    <property type="match status" value="1"/>
</dbReference>
<evidence type="ECO:0000256" key="1">
    <source>
        <dbReference type="ARBA" id="ARBA00004141"/>
    </source>
</evidence>
<dbReference type="FunFam" id="1.20.1250.20:FF:000011">
    <property type="entry name" value="MFS multidrug transporter, putative"/>
    <property type="match status" value="1"/>
</dbReference>
<dbReference type="InterPro" id="IPR011701">
    <property type="entry name" value="MFS"/>
</dbReference>
<name>A0A428U3X5_9HYPO</name>
<evidence type="ECO:0000313" key="9">
    <source>
        <dbReference type="EMBL" id="RSM09023.1"/>
    </source>
</evidence>
<dbReference type="CDD" id="cd17323">
    <property type="entry name" value="MFS_Tpo1_MDR_like"/>
    <property type="match status" value="1"/>
</dbReference>
<feature type="domain" description="Major facilitator superfamily (MFS) profile" evidence="8">
    <location>
        <begin position="135"/>
        <end position="571"/>
    </location>
</feature>
<keyword evidence="2 7" id="KW-0812">Transmembrane</keyword>
<evidence type="ECO:0000259" key="8">
    <source>
        <dbReference type="PROSITE" id="PS50850"/>
    </source>
</evidence>
<keyword evidence="4 7" id="KW-0472">Membrane</keyword>
<proteinExistence type="predicted"/>
<keyword evidence="10" id="KW-1185">Reference proteome</keyword>
<dbReference type="Pfam" id="PF07690">
    <property type="entry name" value="MFS_1"/>
    <property type="match status" value="1"/>
</dbReference>
<evidence type="ECO:0000256" key="5">
    <source>
        <dbReference type="ARBA" id="ARBA00023180"/>
    </source>
</evidence>